<name>A0ABT7HQC9_9BACT</name>
<sequence>MKNFDLVTGLNFLLEALYYDGFTTGNKILFDYLPTYPRKFKANMAGVIKVFEYCAKTFLYSTRNTKLTISFKLTNYTKEMVYFRVNFKIDQKLDRLNENYLKIARTAASELKVSMLIARDEITLDFGMGLTQNSVEPLGLKSEDIKKYKAVIAYSDDEGFKILTNQLKNIGIDVKPKHDFAVLKMHIEDKIYRPNLVFLYKKIIDNRVEFEQILEYKKIKGFSIIAICDNDDFLDDKIKNDVIILRQPYTYDVICAVLNMAYMMQTNAENMGGGSRNYVLKMLR</sequence>
<dbReference type="EMBL" id="JANURM010000008">
    <property type="protein sequence ID" value="MDL0089121.1"/>
    <property type="molecule type" value="Genomic_DNA"/>
</dbReference>
<organism evidence="1 2">
    <name type="scientific">Campylobacter gastrosuis</name>
    <dbReference type="NCBI Taxonomy" id="2974576"/>
    <lineage>
        <taxon>Bacteria</taxon>
        <taxon>Pseudomonadati</taxon>
        <taxon>Campylobacterota</taxon>
        <taxon>Epsilonproteobacteria</taxon>
        <taxon>Campylobacterales</taxon>
        <taxon>Campylobacteraceae</taxon>
        <taxon>Campylobacter</taxon>
    </lineage>
</organism>
<gene>
    <name evidence="1" type="ORF">NYG85_07065</name>
</gene>
<keyword evidence="2" id="KW-1185">Reference proteome</keyword>
<comment type="caution">
    <text evidence="1">The sequence shown here is derived from an EMBL/GenBank/DDBJ whole genome shotgun (WGS) entry which is preliminary data.</text>
</comment>
<accession>A0ABT7HQC9</accession>
<reference evidence="1" key="1">
    <citation type="submission" date="2022-08" db="EMBL/GenBank/DDBJ databases">
        <authorList>
            <person name="Wang H."/>
        </authorList>
    </citation>
    <scope>NUCLEOTIDE SEQUENCE</scope>
    <source>
        <strain evidence="1">PS10</strain>
    </source>
</reference>
<evidence type="ECO:0000313" key="2">
    <source>
        <dbReference type="Proteomes" id="UP001173801"/>
    </source>
</evidence>
<reference evidence="1" key="2">
    <citation type="journal article" date="2023" name="Microorganisms">
        <title>Isolation and Genomic Characteristics of Cat-Borne Campylobacter felis sp. nov. and Sheep-Borne Campylobacter ovis sp. nov.</title>
        <authorList>
            <person name="Wang H."/>
            <person name="Li Y."/>
            <person name="Gu Y."/>
            <person name="Zhou G."/>
            <person name="Chen X."/>
            <person name="Zhang X."/>
            <person name="Shao Z."/>
            <person name="Zhang J."/>
            <person name="Zhang M."/>
        </authorList>
    </citation>
    <scope>NUCLEOTIDE SEQUENCE</scope>
    <source>
        <strain evidence="1">PS10</strain>
    </source>
</reference>
<protein>
    <submittedName>
        <fullName evidence="1">Uncharacterized protein</fullName>
    </submittedName>
</protein>
<dbReference type="Proteomes" id="UP001173801">
    <property type="component" value="Unassembled WGS sequence"/>
</dbReference>
<proteinExistence type="predicted"/>
<dbReference type="RefSeq" id="WP_284937778.1">
    <property type="nucleotide sequence ID" value="NZ_JANURM010000008.1"/>
</dbReference>
<evidence type="ECO:0000313" key="1">
    <source>
        <dbReference type="EMBL" id="MDL0089121.1"/>
    </source>
</evidence>